<gene>
    <name evidence="2" type="ORF">H9728_00685</name>
</gene>
<feature type="transmembrane region" description="Helical" evidence="1">
    <location>
        <begin position="12"/>
        <end position="35"/>
    </location>
</feature>
<evidence type="ECO:0000313" key="3">
    <source>
        <dbReference type="Proteomes" id="UP000824135"/>
    </source>
</evidence>
<reference evidence="2" key="1">
    <citation type="journal article" date="2021" name="PeerJ">
        <title>Extensive microbial diversity within the chicken gut microbiome revealed by metagenomics and culture.</title>
        <authorList>
            <person name="Gilroy R."/>
            <person name="Ravi A."/>
            <person name="Getino M."/>
            <person name="Pursley I."/>
            <person name="Horton D.L."/>
            <person name="Alikhan N.F."/>
            <person name="Baker D."/>
            <person name="Gharbi K."/>
            <person name="Hall N."/>
            <person name="Watson M."/>
            <person name="Adriaenssens E.M."/>
            <person name="Foster-Nyarko E."/>
            <person name="Jarju S."/>
            <person name="Secka A."/>
            <person name="Antonio M."/>
            <person name="Oren A."/>
            <person name="Chaudhuri R.R."/>
            <person name="La Ragione R."/>
            <person name="Hildebrand F."/>
            <person name="Pallen M.J."/>
        </authorList>
    </citation>
    <scope>NUCLEOTIDE SEQUENCE</scope>
    <source>
        <strain evidence="2">CHK199-9574</strain>
    </source>
</reference>
<reference evidence="2" key="2">
    <citation type="submission" date="2021-04" db="EMBL/GenBank/DDBJ databases">
        <authorList>
            <person name="Gilroy R."/>
        </authorList>
    </citation>
    <scope>NUCLEOTIDE SEQUENCE</scope>
    <source>
        <strain evidence="2">CHK199-9574</strain>
    </source>
</reference>
<feature type="transmembrane region" description="Helical" evidence="1">
    <location>
        <begin position="47"/>
        <end position="72"/>
    </location>
</feature>
<dbReference type="EMBL" id="DXCO01000005">
    <property type="protein sequence ID" value="HIY77538.1"/>
    <property type="molecule type" value="Genomic_DNA"/>
</dbReference>
<proteinExistence type="predicted"/>
<name>A0A9D1Z7A2_9FIRM</name>
<evidence type="ECO:0000313" key="2">
    <source>
        <dbReference type="EMBL" id="HIY77538.1"/>
    </source>
</evidence>
<accession>A0A9D1Z7A2</accession>
<protein>
    <submittedName>
        <fullName evidence="2">Uncharacterized protein</fullName>
    </submittedName>
</protein>
<comment type="caution">
    <text evidence="2">The sequence shown here is derived from an EMBL/GenBank/DDBJ whole genome shotgun (WGS) entry which is preliminary data.</text>
</comment>
<keyword evidence="1" id="KW-1133">Transmembrane helix</keyword>
<evidence type="ECO:0000256" key="1">
    <source>
        <dbReference type="SAM" id="Phobius"/>
    </source>
</evidence>
<dbReference type="Proteomes" id="UP000824135">
    <property type="component" value="Unassembled WGS sequence"/>
</dbReference>
<dbReference type="AlphaFoldDB" id="A0A9D1Z7A2"/>
<keyword evidence="1" id="KW-0472">Membrane</keyword>
<keyword evidence="1" id="KW-0812">Transmembrane</keyword>
<organism evidence="2 3">
    <name type="scientific">Candidatus Borkfalkia excrementavium</name>
    <dbReference type="NCBI Taxonomy" id="2838505"/>
    <lineage>
        <taxon>Bacteria</taxon>
        <taxon>Bacillati</taxon>
        <taxon>Bacillota</taxon>
        <taxon>Clostridia</taxon>
        <taxon>Christensenellales</taxon>
        <taxon>Christensenellaceae</taxon>
        <taxon>Candidatus Borkfalkia</taxon>
    </lineage>
</organism>
<sequence>MEKKEKIARLDRLYRIFFLCFALCNLVCGGINLTFSIFSEDLEPMRLTFACIMAVSLAVEIVLFVFSMVFLVRSRRLKRAEEKKKEE</sequence>